<organism evidence="2 5">
    <name type="scientific">Roseburia inulinivorans</name>
    <dbReference type="NCBI Taxonomy" id="360807"/>
    <lineage>
        <taxon>Bacteria</taxon>
        <taxon>Bacillati</taxon>
        <taxon>Bacillota</taxon>
        <taxon>Clostridia</taxon>
        <taxon>Lachnospirales</taxon>
        <taxon>Lachnospiraceae</taxon>
        <taxon>Roseburia</taxon>
    </lineage>
</organism>
<feature type="region of interest" description="Disordered" evidence="1">
    <location>
        <begin position="124"/>
        <end position="146"/>
    </location>
</feature>
<dbReference type="Proteomes" id="UP000095453">
    <property type="component" value="Unassembled WGS sequence"/>
</dbReference>
<dbReference type="Proteomes" id="UP000283492">
    <property type="component" value="Unassembled WGS sequence"/>
</dbReference>
<gene>
    <name evidence="4" type="ORF">DW914_04570</name>
    <name evidence="3" type="ORF">ERS852444_01297</name>
    <name evidence="2" type="ORF">RIL183_24711</name>
</gene>
<evidence type="ECO:0000313" key="4">
    <source>
        <dbReference type="EMBL" id="RHA90484.1"/>
    </source>
</evidence>
<dbReference type="EMBL" id="CYXX01000008">
    <property type="protein sequence ID" value="CUM97034.1"/>
    <property type="molecule type" value="Genomic_DNA"/>
</dbReference>
<dbReference type="EMBL" id="CVRS01000076">
    <property type="protein sequence ID" value="CRL39344.1"/>
    <property type="molecule type" value="Genomic_DNA"/>
</dbReference>
<dbReference type="OrthoDB" id="2065525at2"/>
<evidence type="ECO:0000313" key="7">
    <source>
        <dbReference type="Proteomes" id="UP000283492"/>
    </source>
</evidence>
<evidence type="ECO:0000313" key="3">
    <source>
        <dbReference type="EMBL" id="CUM97034.1"/>
    </source>
</evidence>
<reference evidence="2" key="2">
    <citation type="submission" date="2015-05" db="EMBL/GenBank/DDBJ databases">
        <authorList>
            <person name="Wang D.B."/>
            <person name="Wang M."/>
        </authorList>
    </citation>
    <scope>NUCLEOTIDE SEQUENCE [LARGE SCALE GENOMIC DNA]</scope>
    <source>
        <strain evidence="2">L1-83</strain>
    </source>
</reference>
<reference evidence="5" key="1">
    <citation type="submission" date="2015-05" db="EMBL/GenBank/DDBJ databases">
        <authorList>
            <consortium name="Pathogen Informatics"/>
        </authorList>
    </citation>
    <scope>NUCLEOTIDE SEQUENCE [LARGE SCALE GENOMIC DNA]</scope>
    <source>
        <strain evidence="3 6">2789STDY5608887</strain>
        <strain evidence="5">L1-83</strain>
    </source>
</reference>
<sequence length="276" mass="30375">MNLTVNNYLGGTMNGFSTATINTRNTGISKSSSFSTGKSTKKSLNYNAKQISSQLIRATKSRTAAAVLTKAKSTVNNLQHCLGTGEYDDSEVQIALAHAKRMVKCAQSKVSNLKQEENLQRKYEREKSAKEMQQKSEVKRRVHQKENDLKQKMATEEIQQVQKEKSRRQEIIRKRRMHRNEERSNINEADMKYLQNTMDYKHGGISTAAGAATVDLSYVGLQMSELQQMEAQTEAQMNAELNATADAGTVDTATCDSGSSAAAASFNGSVSSGSVL</sequence>
<evidence type="ECO:0000313" key="2">
    <source>
        <dbReference type="EMBL" id="CRL39344.1"/>
    </source>
</evidence>
<proteinExistence type="predicted"/>
<dbReference type="EMBL" id="QSFX01000005">
    <property type="protein sequence ID" value="RHA90484.1"/>
    <property type="molecule type" value="Genomic_DNA"/>
</dbReference>
<dbReference type="Proteomes" id="UP000049828">
    <property type="component" value="Unassembled WGS sequence"/>
</dbReference>
<protein>
    <submittedName>
        <fullName evidence="2">Uncharacterized protein</fullName>
    </submittedName>
</protein>
<evidence type="ECO:0000313" key="6">
    <source>
        <dbReference type="Proteomes" id="UP000095453"/>
    </source>
</evidence>
<name>A0A0M6WPP4_9FIRM</name>
<dbReference type="STRING" id="360807.ERS852392_02909"/>
<dbReference type="RefSeq" id="WP_021923156.1">
    <property type="nucleotide sequence ID" value="NZ_CABJFX010000005.1"/>
</dbReference>
<accession>A0A0M6WPP4</accession>
<evidence type="ECO:0000256" key="1">
    <source>
        <dbReference type="SAM" id="MobiDB-lite"/>
    </source>
</evidence>
<reference evidence="4 7" key="3">
    <citation type="submission" date="2018-08" db="EMBL/GenBank/DDBJ databases">
        <title>A genome reference for cultivated species of the human gut microbiota.</title>
        <authorList>
            <person name="Zou Y."/>
            <person name="Xue W."/>
            <person name="Luo G."/>
        </authorList>
    </citation>
    <scope>NUCLEOTIDE SEQUENCE [LARGE SCALE GENOMIC DNA]</scope>
    <source>
        <strain evidence="4 7">AM42-1AC</strain>
    </source>
</reference>
<dbReference type="AlphaFoldDB" id="A0A0M6WPP4"/>
<evidence type="ECO:0000313" key="5">
    <source>
        <dbReference type="Proteomes" id="UP000049828"/>
    </source>
</evidence>
<keyword evidence="5" id="KW-1185">Reference proteome</keyword>
<feature type="region of interest" description="Disordered" evidence="1">
    <location>
        <begin position="256"/>
        <end position="276"/>
    </location>
</feature>